<protein>
    <submittedName>
        <fullName evidence="1">Uncharacterized protein</fullName>
    </submittedName>
</protein>
<sequence length="98" mass="10373">MQAAATKPPAVNASWAVACICAPIPFALPVADWASAWLAMRIGTDKVPSAVTARCLYPARWVTRRVSRAALGVLVRERFMVKGSVKEGGMSLGGVFGQ</sequence>
<gene>
    <name evidence="1" type="ORF">GLUCOINTEAF2_0203960</name>
</gene>
<dbReference type="EMBL" id="JUFX02000067">
    <property type="protein sequence ID" value="KPH88116.1"/>
    <property type="molecule type" value="Genomic_DNA"/>
</dbReference>
<dbReference type="AlphaFoldDB" id="A0A0N0MFY0"/>
<proteinExistence type="predicted"/>
<dbReference type="Proteomes" id="UP000031553">
    <property type="component" value="Unassembled WGS sequence"/>
</dbReference>
<evidence type="ECO:0000313" key="2">
    <source>
        <dbReference type="Proteomes" id="UP000031553"/>
    </source>
</evidence>
<organism evidence="1 2">
    <name type="scientific">Komagataeibacter intermedius AF2</name>
    <dbReference type="NCBI Taxonomy" id="1458464"/>
    <lineage>
        <taxon>Bacteria</taxon>
        <taxon>Pseudomonadati</taxon>
        <taxon>Pseudomonadota</taxon>
        <taxon>Alphaproteobacteria</taxon>
        <taxon>Acetobacterales</taxon>
        <taxon>Acetobacteraceae</taxon>
        <taxon>Komagataeibacter</taxon>
    </lineage>
</organism>
<dbReference type="PROSITE" id="PS51257">
    <property type="entry name" value="PROKAR_LIPOPROTEIN"/>
    <property type="match status" value="1"/>
</dbReference>
<name>A0A0N0MFY0_9PROT</name>
<reference evidence="1 2" key="1">
    <citation type="submission" date="2015-07" db="EMBL/GenBank/DDBJ databases">
        <title>Draft Genome Sequence of Komagataeibacter intermedius Strain AF2, Isolated from Kombucha Tea.</title>
        <authorList>
            <person name="Santos R.A."/>
            <person name="Berretta A.A."/>
            <person name="Barud H.S."/>
            <person name="Ribeiro S.J."/>
            <person name="Gonzalez-Garcia L.N."/>
            <person name="Zucchi T.D."/>
            <person name="Goldman G.H."/>
            <person name="Riano-Pachon D.M."/>
        </authorList>
    </citation>
    <scope>NUCLEOTIDE SEQUENCE [LARGE SCALE GENOMIC DNA]</scope>
    <source>
        <strain evidence="1 2">AF2</strain>
    </source>
</reference>
<accession>A0A0N0MFY0</accession>
<evidence type="ECO:0000313" key="1">
    <source>
        <dbReference type="EMBL" id="KPH88116.1"/>
    </source>
</evidence>
<comment type="caution">
    <text evidence="1">The sequence shown here is derived from an EMBL/GenBank/DDBJ whole genome shotgun (WGS) entry which is preliminary data.</text>
</comment>